<dbReference type="Proteomes" id="UP000295578">
    <property type="component" value="Unassembled WGS sequence"/>
</dbReference>
<dbReference type="SUPFAM" id="SSF53822">
    <property type="entry name" value="Periplasmic binding protein-like I"/>
    <property type="match status" value="1"/>
</dbReference>
<comment type="similarity">
    <text evidence="1">Belongs to the leucine-binding protein family.</text>
</comment>
<feature type="domain" description="Leucine-binding protein" evidence="4">
    <location>
        <begin position="35"/>
        <end position="380"/>
    </location>
</feature>
<dbReference type="RefSeq" id="WP_132199683.1">
    <property type="nucleotide sequence ID" value="NZ_SMKY01000116.1"/>
</dbReference>
<dbReference type="AlphaFoldDB" id="A0A4R5B6I5"/>
<dbReference type="CDD" id="cd06268">
    <property type="entry name" value="PBP1_ABC_transporter_LIVBP-like"/>
    <property type="match status" value="1"/>
</dbReference>
<dbReference type="EMBL" id="SMKY01000116">
    <property type="protein sequence ID" value="TDD79254.1"/>
    <property type="molecule type" value="Genomic_DNA"/>
</dbReference>
<dbReference type="PANTHER" id="PTHR30483">
    <property type="entry name" value="LEUCINE-SPECIFIC-BINDING PROTEIN"/>
    <property type="match status" value="1"/>
</dbReference>
<evidence type="ECO:0000313" key="6">
    <source>
        <dbReference type="Proteomes" id="UP000295578"/>
    </source>
</evidence>
<feature type="chain" id="PRO_5038918118" evidence="3">
    <location>
        <begin position="23"/>
        <end position="402"/>
    </location>
</feature>
<comment type="caution">
    <text evidence="5">The sequence shown here is derived from an EMBL/GenBank/DDBJ whole genome shotgun (WGS) entry which is preliminary data.</text>
</comment>
<evidence type="ECO:0000256" key="1">
    <source>
        <dbReference type="ARBA" id="ARBA00010062"/>
    </source>
</evidence>
<evidence type="ECO:0000256" key="2">
    <source>
        <dbReference type="ARBA" id="ARBA00022729"/>
    </source>
</evidence>
<dbReference type="PROSITE" id="PS51257">
    <property type="entry name" value="PROKAR_LIPOPROTEIN"/>
    <property type="match status" value="1"/>
</dbReference>
<sequence>MNPWTKAAIAGALVLALAGCGAGTDSASAGRTFRIVSPYDGSGKQAIIGQTYRPGLDAAVTEVNRAGGILGRHVTVDYIDVQSDPQRASDELNDALARRDYDAVIAASAGTTTLALLQAVKVNGALGVFTGGVPDAADPAEYPTQFDLKYPIASQAKATGCLALAQHPRSAAILNLDSQLQNAESDIWKKQFAAAGVRVVGAERFPADQLDLTAQVQRIASARPDVVVLETYGPTLKTAFRAMRDVGLRARVVGGGNVTATPPQVVLGGLDLIPPGTVAMAWPGAVRADGRLTAAQQRALNVIEPLTKGVWRGSLSQYLYNYDAVHLVKFAAERARSTEPRAMTRALESLGAHPAETGAVTPPGYTPHDHGYPASATFYTADLKQPARQGTYTSRGPIRCGA</sequence>
<organism evidence="5 6">
    <name type="scientific">Actinomadura darangshiensis</name>
    <dbReference type="NCBI Taxonomy" id="705336"/>
    <lineage>
        <taxon>Bacteria</taxon>
        <taxon>Bacillati</taxon>
        <taxon>Actinomycetota</taxon>
        <taxon>Actinomycetes</taxon>
        <taxon>Streptosporangiales</taxon>
        <taxon>Thermomonosporaceae</taxon>
        <taxon>Actinomadura</taxon>
    </lineage>
</organism>
<keyword evidence="6" id="KW-1185">Reference proteome</keyword>
<proteinExistence type="inferred from homology"/>
<gene>
    <name evidence="5" type="ORF">E1293_23875</name>
</gene>
<dbReference type="InterPro" id="IPR028082">
    <property type="entry name" value="Peripla_BP_I"/>
</dbReference>
<accession>A0A4R5B6I5</accession>
<reference evidence="5 6" key="1">
    <citation type="submission" date="2019-03" db="EMBL/GenBank/DDBJ databases">
        <title>Draft genome sequences of novel Actinobacteria.</title>
        <authorList>
            <person name="Sahin N."/>
            <person name="Ay H."/>
            <person name="Saygin H."/>
        </authorList>
    </citation>
    <scope>NUCLEOTIDE SEQUENCE [LARGE SCALE GENOMIC DNA]</scope>
    <source>
        <strain evidence="5 6">DSM 45941</strain>
    </source>
</reference>
<evidence type="ECO:0000313" key="5">
    <source>
        <dbReference type="EMBL" id="TDD79254.1"/>
    </source>
</evidence>
<dbReference type="PANTHER" id="PTHR30483:SF6">
    <property type="entry name" value="PERIPLASMIC BINDING PROTEIN OF ABC TRANSPORTER FOR NATURAL AMINO ACIDS"/>
    <property type="match status" value="1"/>
</dbReference>
<dbReference type="Gene3D" id="3.40.50.2300">
    <property type="match status" value="2"/>
</dbReference>
<dbReference type="InterPro" id="IPR028081">
    <property type="entry name" value="Leu-bd"/>
</dbReference>
<name>A0A4R5B6I5_9ACTN</name>
<evidence type="ECO:0000259" key="4">
    <source>
        <dbReference type="Pfam" id="PF13458"/>
    </source>
</evidence>
<keyword evidence="2 3" id="KW-0732">Signal</keyword>
<dbReference type="Pfam" id="PF13458">
    <property type="entry name" value="Peripla_BP_6"/>
    <property type="match status" value="1"/>
</dbReference>
<evidence type="ECO:0000256" key="3">
    <source>
        <dbReference type="SAM" id="SignalP"/>
    </source>
</evidence>
<dbReference type="OrthoDB" id="7337537at2"/>
<protein>
    <submittedName>
        <fullName evidence="5">ABC transporter substrate-binding protein</fullName>
    </submittedName>
</protein>
<feature type="signal peptide" evidence="3">
    <location>
        <begin position="1"/>
        <end position="22"/>
    </location>
</feature>
<dbReference type="InterPro" id="IPR051010">
    <property type="entry name" value="BCAA_transport"/>
</dbReference>